<dbReference type="OrthoDB" id="10660704at2759"/>
<sequence length="137" mass="16091">MNNATAIHSQTIFEKRKLNSPPLGRRGTETRKETSNCQEKELNLQSRTSTTPSDNRRLELLRGRKRPLFEKTTTPPLLHALPLFLRNEPKLVIEEFRHAKRNPPKTFWMEASPNKRSRPEARIPKQKRTFVPERLVQ</sequence>
<feature type="region of interest" description="Disordered" evidence="1">
    <location>
        <begin position="1"/>
        <end position="54"/>
    </location>
</feature>
<evidence type="ECO:0000313" key="3">
    <source>
        <dbReference type="Proteomes" id="UP000886998"/>
    </source>
</evidence>
<evidence type="ECO:0000256" key="1">
    <source>
        <dbReference type="SAM" id="MobiDB-lite"/>
    </source>
</evidence>
<reference evidence="2" key="1">
    <citation type="submission" date="2020-08" db="EMBL/GenBank/DDBJ databases">
        <title>Multicomponent nature underlies the extraordinary mechanical properties of spider dragline silk.</title>
        <authorList>
            <person name="Kono N."/>
            <person name="Nakamura H."/>
            <person name="Mori M."/>
            <person name="Yoshida Y."/>
            <person name="Ohtoshi R."/>
            <person name="Malay A.D."/>
            <person name="Moran D.A.P."/>
            <person name="Tomita M."/>
            <person name="Numata K."/>
            <person name="Arakawa K."/>
        </authorList>
    </citation>
    <scope>NUCLEOTIDE SEQUENCE</scope>
</reference>
<accession>A0A8X6YUH7</accession>
<dbReference type="EMBL" id="BMAV01023609">
    <property type="protein sequence ID" value="GFY79511.1"/>
    <property type="molecule type" value="Genomic_DNA"/>
</dbReference>
<gene>
    <name evidence="2" type="ORF">TNIN_3301</name>
</gene>
<proteinExistence type="predicted"/>
<dbReference type="AlphaFoldDB" id="A0A8X6YUH7"/>
<feature type="region of interest" description="Disordered" evidence="1">
    <location>
        <begin position="104"/>
        <end position="137"/>
    </location>
</feature>
<feature type="compositionally biased region" description="Polar residues" evidence="1">
    <location>
        <begin position="1"/>
        <end position="12"/>
    </location>
</feature>
<keyword evidence="3" id="KW-1185">Reference proteome</keyword>
<organism evidence="2 3">
    <name type="scientific">Trichonephila inaurata madagascariensis</name>
    <dbReference type="NCBI Taxonomy" id="2747483"/>
    <lineage>
        <taxon>Eukaryota</taxon>
        <taxon>Metazoa</taxon>
        <taxon>Ecdysozoa</taxon>
        <taxon>Arthropoda</taxon>
        <taxon>Chelicerata</taxon>
        <taxon>Arachnida</taxon>
        <taxon>Araneae</taxon>
        <taxon>Araneomorphae</taxon>
        <taxon>Entelegynae</taxon>
        <taxon>Araneoidea</taxon>
        <taxon>Nephilidae</taxon>
        <taxon>Trichonephila</taxon>
        <taxon>Trichonephila inaurata</taxon>
    </lineage>
</organism>
<evidence type="ECO:0000313" key="2">
    <source>
        <dbReference type="EMBL" id="GFY79511.1"/>
    </source>
</evidence>
<comment type="caution">
    <text evidence="2">The sequence shown here is derived from an EMBL/GenBank/DDBJ whole genome shotgun (WGS) entry which is preliminary data.</text>
</comment>
<name>A0A8X6YUH7_9ARAC</name>
<protein>
    <submittedName>
        <fullName evidence="2">Uncharacterized protein</fullName>
    </submittedName>
</protein>
<feature type="compositionally biased region" description="Polar residues" evidence="1">
    <location>
        <begin position="43"/>
        <end position="53"/>
    </location>
</feature>
<feature type="compositionally biased region" description="Basic and acidic residues" evidence="1">
    <location>
        <begin position="26"/>
        <end position="42"/>
    </location>
</feature>
<dbReference type="Proteomes" id="UP000886998">
    <property type="component" value="Unassembled WGS sequence"/>
</dbReference>